<protein>
    <submittedName>
        <fullName evidence="4">Ankyrin repeat protein</fullName>
    </submittedName>
</protein>
<evidence type="ECO:0000256" key="2">
    <source>
        <dbReference type="ARBA" id="ARBA00023043"/>
    </source>
</evidence>
<organism evidence="4 5">
    <name type="scientific">Aspergillus sclerotialis</name>
    <dbReference type="NCBI Taxonomy" id="2070753"/>
    <lineage>
        <taxon>Eukaryota</taxon>
        <taxon>Fungi</taxon>
        <taxon>Dikarya</taxon>
        <taxon>Ascomycota</taxon>
        <taxon>Pezizomycotina</taxon>
        <taxon>Eurotiomycetes</taxon>
        <taxon>Eurotiomycetidae</taxon>
        <taxon>Eurotiales</taxon>
        <taxon>Aspergillaceae</taxon>
        <taxon>Aspergillus</taxon>
        <taxon>Aspergillus subgen. Polypaecilum</taxon>
    </lineage>
</organism>
<dbReference type="PANTHER" id="PTHR24198">
    <property type="entry name" value="ANKYRIN REPEAT AND PROTEIN KINASE DOMAIN-CONTAINING PROTEIN"/>
    <property type="match status" value="1"/>
</dbReference>
<evidence type="ECO:0000313" key="5">
    <source>
        <dbReference type="Proteomes" id="UP000266188"/>
    </source>
</evidence>
<dbReference type="Proteomes" id="UP000266188">
    <property type="component" value="Unassembled WGS sequence"/>
</dbReference>
<evidence type="ECO:0000256" key="3">
    <source>
        <dbReference type="PROSITE-ProRule" id="PRU00023"/>
    </source>
</evidence>
<dbReference type="InterPro" id="IPR002110">
    <property type="entry name" value="Ankyrin_rpt"/>
</dbReference>
<evidence type="ECO:0000256" key="1">
    <source>
        <dbReference type="ARBA" id="ARBA00022737"/>
    </source>
</evidence>
<name>A0A3A2ZUL4_9EURO</name>
<dbReference type="OrthoDB" id="194358at2759"/>
<dbReference type="Pfam" id="PF12796">
    <property type="entry name" value="Ank_2"/>
    <property type="match status" value="1"/>
</dbReference>
<proteinExistence type="predicted"/>
<evidence type="ECO:0000313" key="4">
    <source>
        <dbReference type="EMBL" id="RJE26756.1"/>
    </source>
</evidence>
<dbReference type="SMART" id="SM00248">
    <property type="entry name" value="ANK"/>
    <property type="match status" value="6"/>
</dbReference>
<sequence length="240" mass="26761">MALLTTRIAKHRRDSQRRGWLHRAAESGDLYMVRTLVNAGAKTNWNWSGFPIASPVYLAGKEGQPKVIELILSLQSDLIKFITSVDPSVLHACAYTGDLKLVMKILRAFKYPRRLCGHPSFRPRFYVPYEGVALIHAAAYGGNPCIIRQFAKRQVDLFALTRCRMTALHVAALKGHCHAIKLLVYYKVPIEAVDRLGRTAWSLAMGCGHFEAAQLLVKLGAKENVGYHNVSFSWDNLAGG</sequence>
<keyword evidence="5" id="KW-1185">Reference proteome</keyword>
<dbReference type="InterPro" id="IPR036770">
    <property type="entry name" value="Ankyrin_rpt-contain_sf"/>
</dbReference>
<accession>A0A3A2ZUL4</accession>
<comment type="caution">
    <text evidence="4">The sequence shown here is derived from an EMBL/GenBank/DDBJ whole genome shotgun (WGS) entry which is preliminary data.</text>
</comment>
<dbReference type="EMBL" id="MVGC01000015">
    <property type="protein sequence ID" value="RJE26756.1"/>
    <property type="molecule type" value="Genomic_DNA"/>
</dbReference>
<dbReference type="SUPFAM" id="SSF48403">
    <property type="entry name" value="Ankyrin repeat"/>
    <property type="match status" value="1"/>
</dbReference>
<feature type="repeat" description="ANK" evidence="3">
    <location>
        <begin position="163"/>
        <end position="195"/>
    </location>
</feature>
<dbReference type="Gene3D" id="1.25.40.20">
    <property type="entry name" value="Ankyrin repeat-containing domain"/>
    <property type="match status" value="2"/>
</dbReference>
<dbReference type="PROSITE" id="PS50088">
    <property type="entry name" value="ANK_REPEAT"/>
    <property type="match status" value="1"/>
</dbReference>
<dbReference type="PANTHER" id="PTHR24198:SF194">
    <property type="entry name" value="INVERSIN-A"/>
    <property type="match status" value="1"/>
</dbReference>
<reference evidence="5" key="1">
    <citation type="submission" date="2017-02" db="EMBL/GenBank/DDBJ databases">
        <authorList>
            <person name="Tafer H."/>
            <person name="Lopandic K."/>
        </authorList>
    </citation>
    <scope>NUCLEOTIDE SEQUENCE [LARGE SCALE GENOMIC DNA]</scope>
    <source>
        <strain evidence="5">CBS 366.77</strain>
    </source>
</reference>
<dbReference type="STRING" id="2070753.A0A3A2ZUL4"/>
<dbReference type="AlphaFoldDB" id="A0A3A2ZUL4"/>
<keyword evidence="2 3" id="KW-0040">ANK repeat</keyword>
<gene>
    <name evidence="4" type="ORF">PHISCL_00888</name>
</gene>
<keyword evidence="1" id="KW-0677">Repeat</keyword>